<dbReference type="RefSeq" id="WP_161103695.1">
    <property type="nucleotide sequence ID" value="NZ_WUTW01000002.1"/>
</dbReference>
<accession>A0A6I4W8W9</accession>
<dbReference type="AlphaFoldDB" id="A0A6I4W8W9"/>
<evidence type="ECO:0000256" key="1">
    <source>
        <dbReference type="SAM" id="Phobius"/>
    </source>
</evidence>
<feature type="transmembrane region" description="Helical" evidence="1">
    <location>
        <begin position="37"/>
        <end position="58"/>
    </location>
</feature>
<gene>
    <name evidence="2" type="ORF">GQ466_16460</name>
</gene>
<keyword evidence="1" id="KW-0812">Transmembrane</keyword>
<reference evidence="2 3" key="1">
    <citation type="submission" date="2019-12" db="EMBL/GenBank/DDBJ databases">
        <title>Nocardia macrotermitis sp. nov. and Nocardia aurantia sp. nov., isolated from the gut of the fungus growing-termite Macrotermes natalensis.</title>
        <authorList>
            <person name="Christine B."/>
            <person name="Rene B."/>
        </authorList>
    </citation>
    <scope>NUCLEOTIDE SEQUENCE [LARGE SCALE GENOMIC DNA]</scope>
    <source>
        <strain evidence="2 3">DSM 102126</strain>
    </source>
</reference>
<keyword evidence="1" id="KW-0472">Membrane</keyword>
<name>A0A6I4W8W9_9ACTN</name>
<dbReference type="EMBL" id="WUTW01000002">
    <property type="protein sequence ID" value="MXQ65623.1"/>
    <property type="molecule type" value="Genomic_DNA"/>
</dbReference>
<evidence type="ECO:0000313" key="3">
    <source>
        <dbReference type="Proteomes" id="UP000431901"/>
    </source>
</evidence>
<evidence type="ECO:0000313" key="2">
    <source>
        <dbReference type="EMBL" id="MXQ65623.1"/>
    </source>
</evidence>
<proteinExistence type="predicted"/>
<keyword evidence="3" id="KW-1185">Reference proteome</keyword>
<comment type="caution">
    <text evidence="2">The sequence shown here is derived from an EMBL/GenBank/DDBJ whole genome shotgun (WGS) entry which is preliminary data.</text>
</comment>
<organism evidence="2 3">
    <name type="scientific">Actinomadura rayongensis</name>
    <dbReference type="NCBI Taxonomy" id="1429076"/>
    <lineage>
        <taxon>Bacteria</taxon>
        <taxon>Bacillati</taxon>
        <taxon>Actinomycetota</taxon>
        <taxon>Actinomycetes</taxon>
        <taxon>Streptosporangiales</taxon>
        <taxon>Thermomonosporaceae</taxon>
        <taxon>Actinomadura</taxon>
    </lineage>
</organism>
<dbReference type="Proteomes" id="UP000431901">
    <property type="component" value="Unassembled WGS sequence"/>
</dbReference>
<protein>
    <submittedName>
        <fullName evidence="2">Uncharacterized protein</fullName>
    </submittedName>
</protein>
<keyword evidence="1" id="KW-1133">Transmembrane helix</keyword>
<sequence>MKGHLMRIFVLAGWVSDLLRARRDALLNGANDKGGLSLEWLLVVGFLVVAAGVVAVAYGGRIRELLANLGG</sequence>